<dbReference type="EMBL" id="CM000763">
    <property type="protein sequence ID" value="KXG30498.1"/>
    <property type="molecule type" value="Genomic_DNA"/>
</dbReference>
<proteinExistence type="predicted"/>
<keyword evidence="3" id="KW-1185">Reference proteome</keyword>
<organism evidence="2 3">
    <name type="scientific">Sorghum bicolor</name>
    <name type="common">Sorghum</name>
    <name type="synonym">Sorghum vulgare</name>
    <dbReference type="NCBI Taxonomy" id="4558"/>
    <lineage>
        <taxon>Eukaryota</taxon>
        <taxon>Viridiplantae</taxon>
        <taxon>Streptophyta</taxon>
        <taxon>Embryophyta</taxon>
        <taxon>Tracheophyta</taxon>
        <taxon>Spermatophyta</taxon>
        <taxon>Magnoliopsida</taxon>
        <taxon>Liliopsida</taxon>
        <taxon>Poales</taxon>
        <taxon>Poaceae</taxon>
        <taxon>PACMAD clade</taxon>
        <taxon>Panicoideae</taxon>
        <taxon>Andropogonodae</taxon>
        <taxon>Andropogoneae</taxon>
        <taxon>Sorghinae</taxon>
        <taxon>Sorghum</taxon>
    </lineage>
</organism>
<dbReference type="AlphaFoldDB" id="A0A194YQJ0"/>
<feature type="compositionally biased region" description="Low complexity" evidence="1">
    <location>
        <begin position="114"/>
        <end position="126"/>
    </location>
</feature>
<protein>
    <submittedName>
        <fullName evidence="2">Uncharacterized protein</fullName>
    </submittedName>
</protein>
<dbReference type="Gramene" id="KXG30498">
    <property type="protein sequence ID" value="KXG30498"/>
    <property type="gene ID" value="SORBI_3004G192300"/>
</dbReference>
<gene>
    <name evidence="2" type="ORF">SORBI_3004G192300</name>
</gene>
<name>A0A194YQJ0_SORBI</name>
<sequence>MEPKQLPASCQKPRTLSLPGPSRTAGRRSRSAPTRETPNGRRTRSPNIRRVASRLAPKVQTPTLPVYYHSNLAAGAGGLAEPRPLPASPLPTPGIPRDVAISHPPAVRSRRSSSPRPSPMTETVTPLVPPPPAPSS</sequence>
<feature type="region of interest" description="Disordered" evidence="1">
    <location>
        <begin position="1"/>
        <end position="51"/>
    </location>
</feature>
<reference evidence="3" key="2">
    <citation type="journal article" date="2018" name="Plant J.">
        <title>The Sorghum bicolor reference genome: improved assembly, gene annotations, a transcriptome atlas, and signatures of genome organization.</title>
        <authorList>
            <person name="McCormick R.F."/>
            <person name="Truong S.K."/>
            <person name="Sreedasyam A."/>
            <person name="Jenkins J."/>
            <person name="Shu S."/>
            <person name="Sims D."/>
            <person name="Kennedy M."/>
            <person name="Amirebrahimi M."/>
            <person name="Weers B.D."/>
            <person name="McKinley B."/>
            <person name="Mattison A."/>
            <person name="Morishige D.T."/>
            <person name="Grimwood J."/>
            <person name="Schmutz J."/>
            <person name="Mullet J.E."/>
        </authorList>
    </citation>
    <scope>NUCLEOTIDE SEQUENCE [LARGE SCALE GENOMIC DNA]</scope>
    <source>
        <strain evidence="3">cv. BTx623</strain>
    </source>
</reference>
<evidence type="ECO:0000313" key="2">
    <source>
        <dbReference type="EMBL" id="KXG30498.1"/>
    </source>
</evidence>
<reference evidence="2 3" key="1">
    <citation type="journal article" date="2009" name="Nature">
        <title>The Sorghum bicolor genome and the diversification of grasses.</title>
        <authorList>
            <person name="Paterson A.H."/>
            <person name="Bowers J.E."/>
            <person name="Bruggmann R."/>
            <person name="Dubchak I."/>
            <person name="Grimwood J."/>
            <person name="Gundlach H."/>
            <person name="Haberer G."/>
            <person name="Hellsten U."/>
            <person name="Mitros T."/>
            <person name="Poliakov A."/>
            <person name="Schmutz J."/>
            <person name="Spannagl M."/>
            <person name="Tang H."/>
            <person name="Wang X."/>
            <person name="Wicker T."/>
            <person name="Bharti A.K."/>
            <person name="Chapman J."/>
            <person name="Feltus F.A."/>
            <person name="Gowik U."/>
            <person name="Grigoriev I.V."/>
            <person name="Lyons E."/>
            <person name="Maher C.A."/>
            <person name="Martis M."/>
            <person name="Narechania A."/>
            <person name="Otillar R.P."/>
            <person name="Penning B.W."/>
            <person name="Salamov A.A."/>
            <person name="Wang Y."/>
            <person name="Zhang L."/>
            <person name="Carpita N.C."/>
            <person name="Freeling M."/>
            <person name="Gingle A.R."/>
            <person name="Hash C.T."/>
            <person name="Keller B."/>
            <person name="Klein P."/>
            <person name="Kresovich S."/>
            <person name="McCann M.C."/>
            <person name="Ming R."/>
            <person name="Peterson D.G."/>
            <person name="Mehboob-ur-Rahman"/>
            <person name="Ware D."/>
            <person name="Westhoff P."/>
            <person name="Mayer K.F."/>
            <person name="Messing J."/>
            <person name="Rokhsar D.S."/>
        </authorList>
    </citation>
    <scope>NUCLEOTIDE SEQUENCE [LARGE SCALE GENOMIC DNA]</scope>
    <source>
        <strain evidence="3">cv. BTx623</strain>
    </source>
</reference>
<accession>A0A194YQJ0</accession>
<dbReference type="Proteomes" id="UP000000768">
    <property type="component" value="Chromosome 4"/>
</dbReference>
<dbReference type="InParanoid" id="A0A194YQJ0"/>
<evidence type="ECO:0000313" key="3">
    <source>
        <dbReference type="Proteomes" id="UP000000768"/>
    </source>
</evidence>
<feature type="compositionally biased region" description="Pro residues" evidence="1">
    <location>
        <begin position="127"/>
        <end position="136"/>
    </location>
</feature>
<feature type="region of interest" description="Disordered" evidence="1">
    <location>
        <begin position="76"/>
        <end position="136"/>
    </location>
</feature>
<evidence type="ECO:0000256" key="1">
    <source>
        <dbReference type="SAM" id="MobiDB-lite"/>
    </source>
</evidence>
<feature type="compositionally biased region" description="Pro residues" evidence="1">
    <location>
        <begin position="83"/>
        <end position="94"/>
    </location>
</feature>